<dbReference type="AlphaFoldDB" id="A0A1C7MXH0"/>
<comment type="caution">
    <text evidence="2">The sequence shown here is derived from an EMBL/GenBank/DDBJ whole genome shotgun (WGS) entry which is preliminary data.</text>
</comment>
<dbReference type="Proteomes" id="UP000093000">
    <property type="component" value="Unassembled WGS sequence"/>
</dbReference>
<dbReference type="EMBL" id="LUGH01001173">
    <property type="protein sequence ID" value="OBZ81510.1"/>
    <property type="molecule type" value="Genomic_DNA"/>
</dbReference>
<dbReference type="OrthoDB" id="2426083at2759"/>
<sequence length="303" mass="35371">MTGLRDTSSTTPDRTHTNQKDMEKIAHRFYQNLYTTDPTEAFSLDGREQRQWQTLLHGHHISQYYHASAPTAFRYLGFYICYSVPQRRYVENMLLEKIKNQIQAFTARGLSLRGRATIANKLILSRLWFTLRLLSPPKRFFEKLRSMIYTFVWQNKYPRVAFSQLCLDFTRGGVGLLEPSRQHLLLQMKWIFSIFSRLGDGLLTSALKYHLGFLSPVSTLPSLALFEPAFRSHPLCSHTLILPVIFRAFDHLGVQFDIPTLPVGLFLKLPLHRMFRNIPQNHWLHRHSTLLAETFLIVDPIQK</sequence>
<feature type="compositionally biased region" description="Polar residues" evidence="1">
    <location>
        <begin position="1"/>
        <end position="12"/>
    </location>
</feature>
<feature type="region of interest" description="Disordered" evidence="1">
    <location>
        <begin position="1"/>
        <end position="21"/>
    </location>
</feature>
<dbReference type="InParanoid" id="A0A1C7MXH0"/>
<gene>
    <name evidence="2" type="ORF">A0J61_10441</name>
</gene>
<evidence type="ECO:0000256" key="1">
    <source>
        <dbReference type="SAM" id="MobiDB-lite"/>
    </source>
</evidence>
<name>A0A1C7MXH0_9FUNG</name>
<reference evidence="2 3" key="1">
    <citation type="submission" date="2016-03" db="EMBL/GenBank/DDBJ databases">
        <title>Choanephora cucurbitarum.</title>
        <authorList>
            <person name="Min B."/>
            <person name="Park H."/>
            <person name="Park J.-H."/>
            <person name="Shin H.-D."/>
            <person name="Choi I.-G."/>
        </authorList>
    </citation>
    <scope>NUCLEOTIDE SEQUENCE [LARGE SCALE GENOMIC DNA]</scope>
    <source>
        <strain evidence="2 3">KUS-F28377</strain>
    </source>
</reference>
<protein>
    <submittedName>
        <fullName evidence="2">Uncharacterized protein</fullName>
    </submittedName>
</protein>
<proteinExistence type="predicted"/>
<evidence type="ECO:0000313" key="3">
    <source>
        <dbReference type="Proteomes" id="UP000093000"/>
    </source>
</evidence>
<keyword evidence="3" id="KW-1185">Reference proteome</keyword>
<organism evidence="2 3">
    <name type="scientific">Choanephora cucurbitarum</name>
    <dbReference type="NCBI Taxonomy" id="101091"/>
    <lineage>
        <taxon>Eukaryota</taxon>
        <taxon>Fungi</taxon>
        <taxon>Fungi incertae sedis</taxon>
        <taxon>Mucoromycota</taxon>
        <taxon>Mucoromycotina</taxon>
        <taxon>Mucoromycetes</taxon>
        <taxon>Mucorales</taxon>
        <taxon>Mucorineae</taxon>
        <taxon>Choanephoraceae</taxon>
        <taxon>Choanephoroideae</taxon>
        <taxon>Choanephora</taxon>
    </lineage>
</organism>
<accession>A0A1C7MXH0</accession>
<evidence type="ECO:0000313" key="2">
    <source>
        <dbReference type="EMBL" id="OBZ81510.1"/>
    </source>
</evidence>